<evidence type="ECO:0000256" key="2">
    <source>
        <dbReference type="SAM" id="SignalP"/>
    </source>
</evidence>
<reference evidence="3 4" key="1">
    <citation type="journal article" date="2023" name="IMA Fungus">
        <title>Comparative genomic study of the Penicillium genus elucidates a diverse pangenome and 15 lateral gene transfer events.</title>
        <authorList>
            <person name="Petersen C."/>
            <person name="Sorensen T."/>
            <person name="Nielsen M.R."/>
            <person name="Sondergaard T.E."/>
            <person name="Sorensen J.L."/>
            <person name="Fitzpatrick D.A."/>
            <person name="Frisvad J.C."/>
            <person name="Nielsen K.L."/>
        </authorList>
    </citation>
    <scope>NUCLEOTIDE SEQUENCE [LARGE SCALE GENOMIC DNA]</scope>
    <source>
        <strain evidence="3 4">IBT 35679</strain>
    </source>
</reference>
<evidence type="ECO:0000313" key="4">
    <source>
        <dbReference type="Proteomes" id="UP001220324"/>
    </source>
</evidence>
<feature type="chain" id="PRO_5042234220" evidence="2">
    <location>
        <begin position="17"/>
        <end position="445"/>
    </location>
</feature>
<protein>
    <submittedName>
        <fullName evidence="3">Uncharacterized protein</fullName>
    </submittedName>
</protein>
<comment type="caution">
    <text evidence="3">The sequence shown here is derived from an EMBL/GenBank/DDBJ whole genome shotgun (WGS) entry which is preliminary data.</text>
</comment>
<sequence>MIGLIFLIVFATPALAQSNSTALEGWQFDDDSRSSWDIFWTCLSTILACTWTALHLGVPKRDDTESRRIIWKLISWICAVLAPELMAGLAAEELLRARAIVARCNTAFCKLSNEPIGPVSIPLDTPAGEEQGSGEEQTSHKEKVTPTQPKEASTREEESSKKEEQASSEDEPKPLTVWWSTVQGFCLVMNGVLIQTKDGWTYPVQPNNVIPFIEAGVVKPFHLKVRDIEDRAKADSLAKGFTLLQSLWVTCNIIARRAYSLPISPLEYSTVAYVACAAVTYITLWHKPKDMTTPILIFLAYDKDDTDMPLKIRKTLNEGHGSWVQSHKAVPEASSSLMENLLMSLRIAGRLLILPFTPKKWTLIIESVTKSLADMRETSLSNDPLPSSHHQDEENAQPPKPVDECQQSSNKIRDPHENLSILSNFNLANFYMFVALLFCGVHVAA</sequence>
<feature type="signal peptide" evidence="2">
    <location>
        <begin position="1"/>
        <end position="16"/>
    </location>
</feature>
<dbReference type="PANTHER" id="PTHR35043">
    <property type="entry name" value="TRANSCRIPTION FACTOR DOMAIN-CONTAINING PROTEIN"/>
    <property type="match status" value="1"/>
</dbReference>
<organism evidence="3 4">
    <name type="scientific">Penicillium frequentans</name>
    <dbReference type="NCBI Taxonomy" id="3151616"/>
    <lineage>
        <taxon>Eukaryota</taxon>
        <taxon>Fungi</taxon>
        <taxon>Dikarya</taxon>
        <taxon>Ascomycota</taxon>
        <taxon>Pezizomycotina</taxon>
        <taxon>Eurotiomycetes</taxon>
        <taxon>Eurotiomycetidae</taxon>
        <taxon>Eurotiales</taxon>
        <taxon>Aspergillaceae</taxon>
        <taxon>Penicillium</taxon>
    </lineage>
</organism>
<dbReference type="PANTHER" id="PTHR35043:SF7">
    <property type="entry name" value="TRANSCRIPTION FACTOR DOMAIN-CONTAINING PROTEIN"/>
    <property type="match status" value="1"/>
</dbReference>
<accession>A0AAD6CLJ5</accession>
<dbReference type="EMBL" id="JAQIZZ010000008">
    <property type="protein sequence ID" value="KAJ5524282.1"/>
    <property type="molecule type" value="Genomic_DNA"/>
</dbReference>
<feature type="region of interest" description="Disordered" evidence="1">
    <location>
        <begin position="378"/>
        <end position="409"/>
    </location>
</feature>
<name>A0AAD6CLJ5_9EURO</name>
<evidence type="ECO:0000313" key="3">
    <source>
        <dbReference type="EMBL" id="KAJ5524282.1"/>
    </source>
</evidence>
<dbReference type="AlphaFoldDB" id="A0AAD6CLJ5"/>
<gene>
    <name evidence="3" type="ORF">N7494_010932</name>
</gene>
<proteinExistence type="predicted"/>
<keyword evidence="2" id="KW-0732">Signal</keyword>
<feature type="compositionally biased region" description="Basic and acidic residues" evidence="1">
    <location>
        <begin position="152"/>
        <end position="172"/>
    </location>
</feature>
<feature type="region of interest" description="Disordered" evidence="1">
    <location>
        <begin position="120"/>
        <end position="172"/>
    </location>
</feature>
<keyword evidence="4" id="KW-1185">Reference proteome</keyword>
<evidence type="ECO:0000256" key="1">
    <source>
        <dbReference type="SAM" id="MobiDB-lite"/>
    </source>
</evidence>
<dbReference type="Proteomes" id="UP001220324">
    <property type="component" value="Unassembled WGS sequence"/>
</dbReference>